<protein>
    <submittedName>
        <fullName evidence="1">Uncharacterized protein</fullName>
    </submittedName>
</protein>
<organism evidence="1 2">
    <name type="scientific">Longimycelium tulufanense</name>
    <dbReference type="NCBI Taxonomy" id="907463"/>
    <lineage>
        <taxon>Bacteria</taxon>
        <taxon>Bacillati</taxon>
        <taxon>Actinomycetota</taxon>
        <taxon>Actinomycetes</taxon>
        <taxon>Pseudonocardiales</taxon>
        <taxon>Pseudonocardiaceae</taxon>
        <taxon>Longimycelium</taxon>
    </lineage>
</organism>
<comment type="caution">
    <text evidence="1">The sequence shown here is derived from an EMBL/GenBank/DDBJ whole genome shotgun (WGS) entry which is preliminary data.</text>
</comment>
<dbReference type="Proteomes" id="UP000637578">
    <property type="component" value="Unassembled WGS sequence"/>
</dbReference>
<evidence type="ECO:0000313" key="1">
    <source>
        <dbReference type="EMBL" id="GGM81879.1"/>
    </source>
</evidence>
<sequence>MARNTRELAPAERTLIDSLRFADRQGRARLGADAVTWAGLLLAQGRLFTPAPWPGGRRGQLGACFAGAIEHTRDTGRPLVIGMAAQPGDPFGTAHAWCAGTDGTATAYLGVPLDHRYTDVATVAARLAAMLAGGRGPSDPLDHIPAAALVDAGQPLPPA</sequence>
<reference evidence="1" key="1">
    <citation type="journal article" date="2014" name="Int. J. Syst. Evol. Microbiol.">
        <title>Complete genome sequence of Corynebacterium casei LMG S-19264T (=DSM 44701T), isolated from a smear-ripened cheese.</title>
        <authorList>
            <consortium name="US DOE Joint Genome Institute (JGI-PGF)"/>
            <person name="Walter F."/>
            <person name="Albersmeier A."/>
            <person name="Kalinowski J."/>
            <person name="Ruckert C."/>
        </authorList>
    </citation>
    <scope>NUCLEOTIDE SEQUENCE</scope>
    <source>
        <strain evidence="1">CGMCC 4.5737</strain>
    </source>
</reference>
<gene>
    <name evidence="1" type="ORF">GCM10012275_60590</name>
</gene>
<proteinExistence type="predicted"/>
<evidence type="ECO:0000313" key="2">
    <source>
        <dbReference type="Proteomes" id="UP000637578"/>
    </source>
</evidence>
<accession>A0A8J3FWZ6</accession>
<dbReference type="EMBL" id="BMMK01000054">
    <property type="protein sequence ID" value="GGM81879.1"/>
    <property type="molecule type" value="Genomic_DNA"/>
</dbReference>
<keyword evidence="2" id="KW-1185">Reference proteome</keyword>
<name>A0A8J3FWZ6_9PSEU</name>
<reference evidence="1" key="2">
    <citation type="submission" date="2020-09" db="EMBL/GenBank/DDBJ databases">
        <authorList>
            <person name="Sun Q."/>
            <person name="Zhou Y."/>
        </authorList>
    </citation>
    <scope>NUCLEOTIDE SEQUENCE</scope>
    <source>
        <strain evidence="1">CGMCC 4.5737</strain>
    </source>
</reference>
<dbReference type="AlphaFoldDB" id="A0A8J3FWZ6"/>
<dbReference type="RefSeq" id="WP_189061855.1">
    <property type="nucleotide sequence ID" value="NZ_BMMK01000054.1"/>
</dbReference>